<keyword evidence="6" id="KW-1015">Disulfide bond</keyword>
<evidence type="ECO:0000256" key="2">
    <source>
        <dbReference type="ARBA" id="ARBA00022523"/>
    </source>
</evidence>
<keyword evidence="2 9" id="KW-0052">Apoplast</keyword>
<dbReference type="PROSITE" id="PS51762">
    <property type="entry name" value="GH16_2"/>
    <property type="match status" value="1"/>
</dbReference>
<dbReference type="AlphaFoldDB" id="A0AAV0KYA4"/>
<keyword evidence="12" id="KW-1185">Reference proteome</keyword>
<dbReference type="InterPro" id="IPR016455">
    <property type="entry name" value="XTH"/>
</dbReference>
<dbReference type="InterPro" id="IPR000757">
    <property type="entry name" value="Beta-glucanase-like"/>
</dbReference>
<keyword evidence="1 9" id="KW-0134">Cell wall</keyword>
<evidence type="ECO:0000256" key="5">
    <source>
        <dbReference type="ARBA" id="ARBA00022801"/>
    </source>
</evidence>
<evidence type="ECO:0000313" key="11">
    <source>
        <dbReference type="EMBL" id="CAI0426587.1"/>
    </source>
</evidence>
<dbReference type="InterPro" id="IPR010713">
    <property type="entry name" value="XET_C"/>
</dbReference>
<comment type="PTM">
    <text evidence="9">Contains at least one intrachain disulfide bond essential for its enzymatic activity.</text>
</comment>
<dbReference type="GO" id="GO:0048046">
    <property type="term" value="C:apoplast"/>
    <property type="evidence" value="ECO:0007669"/>
    <property type="project" value="UniProtKB-SubCell"/>
</dbReference>
<dbReference type="GO" id="GO:0071555">
    <property type="term" value="P:cell wall organization"/>
    <property type="evidence" value="ECO:0007669"/>
    <property type="project" value="UniProtKB-KW"/>
</dbReference>
<comment type="subcellular location">
    <subcellularLocation>
        <location evidence="9">Secreted</location>
        <location evidence="9">Cell wall</location>
    </subcellularLocation>
    <subcellularLocation>
        <location evidence="9">Secreted</location>
        <location evidence="9">Extracellular space</location>
        <location evidence="9">Apoplast</location>
    </subcellularLocation>
</comment>
<proteinExistence type="inferred from homology"/>
<comment type="caution">
    <text evidence="11">The sequence shown here is derived from an EMBL/GenBank/DDBJ whole genome shotgun (WGS) entry which is preliminary data.</text>
</comment>
<dbReference type="EMBL" id="CAMGYJ010000005">
    <property type="protein sequence ID" value="CAI0426587.1"/>
    <property type="molecule type" value="Genomic_DNA"/>
</dbReference>
<comment type="function">
    <text evidence="9">Catalyzes xyloglucan endohydrolysis (XEH) and/or endotransglycosylation (XET). Cleaves and religates xyloglucan polymers, an essential constituent of the primary cell wall, and thereby participates in cell wall construction of growing tissues.</text>
</comment>
<keyword evidence="3 9" id="KW-0964">Secreted</keyword>
<dbReference type="InterPro" id="IPR044791">
    <property type="entry name" value="Beta-glucanase/XTH"/>
</dbReference>
<dbReference type="Pfam" id="PF00722">
    <property type="entry name" value="Glyco_hydro_16"/>
    <property type="match status" value="1"/>
</dbReference>
<dbReference type="Gene3D" id="2.60.120.200">
    <property type="match status" value="1"/>
</dbReference>
<feature type="signal peptide" evidence="9">
    <location>
        <begin position="1"/>
        <end position="22"/>
    </location>
</feature>
<protein>
    <recommendedName>
        <fullName evidence="9">Xyloglucan endotransglucosylase/hydrolase</fullName>
        <ecNumber evidence="9">2.4.1.207</ecNumber>
    </recommendedName>
</protein>
<feature type="domain" description="GH16" evidence="10">
    <location>
        <begin position="23"/>
        <end position="222"/>
    </location>
</feature>
<evidence type="ECO:0000256" key="1">
    <source>
        <dbReference type="ARBA" id="ARBA00022512"/>
    </source>
</evidence>
<name>A0AAV0KYA4_9ROSI</name>
<organism evidence="11 12">
    <name type="scientific">Linum tenue</name>
    <dbReference type="NCBI Taxonomy" id="586396"/>
    <lineage>
        <taxon>Eukaryota</taxon>
        <taxon>Viridiplantae</taxon>
        <taxon>Streptophyta</taxon>
        <taxon>Embryophyta</taxon>
        <taxon>Tracheophyta</taxon>
        <taxon>Spermatophyta</taxon>
        <taxon>Magnoliopsida</taxon>
        <taxon>eudicotyledons</taxon>
        <taxon>Gunneridae</taxon>
        <taxon>Pentapetalae</taxon>
        <taxon>rosids</taxon>
        <taxon>fabids</taxon>
        <taxon>Malpighiales</taxon>
        <taxon>Linaceae</taxon>
        <taxon>Linum</taxon>
    </lineage>
</organism>
<dbReference type="Pfam" id="PF06955">
    <property type="entry name" value="XET_C"/>
    <property type="match status" value="1"/>
</dbReference>
<keyword evidence="4 9" id="KW-0808">Transferase</keyword>
<evidence type="ECO:0000256" key="9">
    <source>
        <dbReference type="RuleBase" id="RU361120"/>
    </source>
</evidence>
<dbReference type="PIRSF" id="PIRSF005604">
    <property type="entry name" value="XET"/>
    <property type="match status" value="1"/>
</dbReference>
<comment type="similarity">
    <text evidence="9">Belongs to the glycosyl hydrolase 16 family.</text>
</comment>
<evidence type="ECO:0000259" key="10">
    <source>
        <dbReference type="PROSITE" id="PS51762"/>
    </source>
</evidence>
<dbReference type="CDD" id="cd02176">
    <property type="entry name" value="GH16_XET"/>
    <property type="match status" value="1"/>
</dbReference>
<evidence type="ECO:0000256" key="7">
    <source>
        <dbReference type="ARBA" id="ARBA00023295"/>
    </source>
</evidence>
<dbReference type="SUPFAM" id="SSF49899">
    <property type="entry name" value="Concanavalin A-like lectins/glucanases"/>
    <property type="match status" value="1"/>
</dbReference>
<keyword evidence="9" id="KW-0961">Cell wall biogenesis/degradation</keyword>
<keyword evidence="5 9" id="KW-0378">Hydrolase</keyword>
<feature type="chain" id="PRO_5043109895" description="Xyloglucan endotransglucosylase/hydrolase" evidence="9">
    <location>
        <begin position="23"/>
        <end position="293"/>
    </location>
</feature>
<evidence type="ECO:0000256" key="4">
    <source>
        <dbReference type="ARBA" id="ARBA00022679"/>
    </source>
</evidence>
<dbReference type="GO" id="GO:0010411">
    <property type="term" value="P:xyloglucan metabolic process"/>
    <property type="evidence" value="ECO:0007669"/>
    <property type="project" value="InterPro"/>
</dbReference>
<gene>
    <name evidence="11" type="ORF">LITE_LOCUS20854</name>
</gene>
<reference evidence="11" key="1">
    <citation type="submission" date="2022-08" db="EMBL/GenBank/DDBJ databases">
        <authorList>
            <person name="Gutierrez-Valencia J."/>
        </authorList>
    </citation>
    <scope>NUCLEOTIDE SEQUENCE</scope>
</reference>
<feature type="active site" description="Proton donor" evidence="8">
    <location>
        <position position="115"/>
    </location>
</feature>
<feature type="active site" description="Nucleophile" evidence="8">
    <location>
        <position position="111"/>
    </location>
</feature>
<dbReference type="EC" id="2.4.1.207" evidence="9"/>
<keyword evidence="9" id="KW-0732">Signal</keyword>
<evidence type="ECO:0000256" key="6">
    <source>
        <dbReference type="ARBA" id="ARBA00023157"/>
    </source>
</evidence>
<evidence type="ECO:0000256" key="8">
    <source>
        <dbReference type="PIRSR" id="PIRSR005604-1"/>
    </source>
</evidence>
<dbReference type="Proteomes" id="UP001154282">
    <property type="component" value="Unassembled WGS sequence"/>
</dbReference>
<dbReference type="GO" id="GO:0042546">
    <property type="term" value="P:cell wall biogenesis"/>
    <property type="evidence" value="ECO:0007669"/>
    <property type="project" value="InterPro"/>
</dbReference>
<dbReference type="GO" id="GO:0016762">
    <property type="term" value="F:xyloglucan:xyloglucosyl transferase activity"/>
    <property type="evidence" value="ECO:0007669"/>
    <property type="project" value="UniProtKB-EC"/>
</dbReference>
<evidence type="ECO:0000256" key="3">
    <source>
        <dbReference type="ARBA" id="ARBA00022525"/>
    </source>
</evidence>
<dbReference type="GO" id="GO:0004553">
    <property type="term" value="F:hydrolase activity, hydrolyzing O-glycosyl compounds"/>
    <property type="evidence" value="ECO:0007669"/>
    <property type="project" value="InterPro"/>
</dbReference>
<keyword evidence="7 9" id="KW-0326">Glycosidase</keyword>
<evidence type="ECO:0000313" key="12">
    <source>
        <dbReference type="Proteomes" id="UP001154282"/>
    </source>
</evidence>
<dbReference type="PANTHER" id="PTHR31062">
    <property type="entry name" value="XYLOGLUCAN ENDOTRANSGLUCOSYLASE/HYDROLASE PROTEIN 8-RELATED"/>
    <property type="match status" value="1"/>
</dbReference>
<sequence length="293" mass="32690">MNSHTFSKVVAAYVLFVAVVLGSSSCGMFVRGETSFDENYGVTWGFDHAKSYHQGTEVQLSLDLASAGAGFESKVSYGSGSFHMKIKLPGRNSAGVVTAFYTSSPVSGHDELDIEFLGNQEGKPITLQTNIFINGKGDREQRFHLWFDPTADFHDYTILWNHHQVAFLVDNIPIRMLKNVKGIGYPAGHPLKVVGSLWNASWATDGGATPIDWSYAPFQAQFRDFGVSGCPAAAYADLRGCFSPSYWWNDKQYWRLSKAQLKAYLDTRKRYMSYDYCSDSARYPTPPPECGFQ</sequence>
<accession>A0AAV0KYA4</accession>
<dbReference type="InterPro" id="IPR013320">
    <property type="entry name" value="ConA-like_dom_sf"/>
</dbReference>